<keyword evidence="4" id="KW-0235">DNA replication</keyword>
<proteinExistence type="inferred from homology"/>
<evidence type="ECO:0000256" key="16">
    <source>
        <dbReference type="ARBA" id="ARBA00042798"/>
    </source>
</evidence>
<dbReference type="EMBL" id="JACHLR010000014">
    <property type="protein sequence ID" value="MBB4859809.1"/>
    <property type="molecule type" value="Genomic_DNA"/>
</dbReference>
<protein>
    <recommendedName>
        <fullName evidence="13">8-oxo-dGTP diphosphatase</fullName>
        <ecNumber evidence="12">3.6.1.55</ecNumber>
    </recommendedName>
    <alternativeName>
        <fullName evidence="16">7,8-dihydro-8-oxoguanine-triphosphatase</fullName>
    </alternativeName>
    <alternativeName>
        <fullName evidence="15">Mutator protein MutT</fullName>
    </alternativeName>
    <alternativeName>
        <fullName evidence="14">dGTP pyrophosphohydrolase</fullName>
    </alternativeName>
</protein>
<dbReference type="GO" id="GO:0046872">
    <property type="term" value="F:metal ion binding"/>
    <property type="evidence" value="ECO:0007669"/>
    <property type="project" value="UniProtKB-KW"/>
</dbReference>
<keyword evidence="6" id="KW-0227">DNA damage</keyword>
<evidence type="ECO:0000256" key="7">
    <source>
        <dbReference type="ARBA" id="ARBA00022801"/>
    </source>
</evidence>
<dbReference type="GO" id="GO:0035539">
    <property type="term" value="F:8-oxo-7,8-dihydrodeoxyguanosine triphosphate pyrophosphatase activity"/>
    <property type="evidence" value="ECO:0007669"/>
    <property type="project" value="UniProtKB-EC"/>
</dbReference>
<evidence type="ECO:0000256" key="17">
    <source>
        <dbReference type="SAM" id="MobiDB-lite"/>
    </source>
</evidence>
<evidence type="ECO:0000256" key="14">
    <source>
        <dbReference type="ARBA" id="ARBA00041592"/>
    </source>
</evidence>
<evidence type="ECO:0000256" key="4">
    <source>
        <dbReference type="ARBA" id="ARBA00022705"/>
    </source>
</evidence>
<feature type="domain" description="Nudix hydrolase" evidence="18">
    <location>
        <begin position="1"/>
        <end position="115"/>
    </location>
</feature>
<dbReference type="GO" id="GO:0044716">
    <property type="term" value="F:8-oxo-GDP phosphatase activity"/>
    <property type="evidence" value="ECO:0007669"/>
    <property type="project" value="TreeGrafter"/>
</dbReference>
<keyword evidence="5" id="KW-0479">Metal-binding</keyword>
<keyword evidence="20" id="KW-1185">Reference proteome</keyword>
<keyword evidence="9" id="KW-0234">DNA repair</keyword>
<dbReference type="GO" id="GO:0006260">
    <property type="term" value="P:DNA replication"/>
    <property type="evidence" value="ECO:0007669"/>
    <property type="project" value="UniProtKB-KW"/>
</dbReference>
<evidence type="ECO:0000256" key="13">
    <source>
        <dbReference type="ARBA" id="ARBA00040794"/>
    </source>
</evidence>
<comment type="catalytic activity">
    <reaction evidence="11">
        <text>8-oxo-GTP + H2O = 8-oxo-GMP + diphosphate + H(+)</text>
        <dbReference type="Rhea" id="RHEA:67616"/>
        <dbReference type="ChEBI" id="CHEBI:15377"/>
        <dbReference type="ChEBI" id="CHEBI:15378"/>
        <dbReference type="ChEBI" id="CHEBI:33019"/>
        <dbReference type="ChEBI" id="CHEBI:143553"/>
        <dbReference type="ChEBI" id="CHEBI:145694"/>
    </reaction>
</comment>
<evidence type="ECO:0000256" key="2">
    <source>
        <dbReference type="ARBA" id="ARBA00005582"/>
    </source>
</evidence>
<dbReference type="PANTHER" id="PTHR47707:SF1">
    <property type="entry name" value="NUDIX HYDROLASE FAMILY PROTEIN"/>
    <property type="match status" value="1"/>
</dbReference>
<sequence length="122" mass="13370">MQRRPDASAHGGLWEFPGGKLEPGESPQAAGIRELAEELGVDILPDDLIPVSFASGETTGSEPRRPLIILLHACRTWQGTPQPHAASALRWCDWHSLATLDMPPLDYPLAEALGRFFRFQAS</sequence>
<keyword evidence="3" id="KW-0515">Mutator protein</keyword>
<evidence type="ECO:0000256" key="15">
    <source>
        <dbReference type="ARBA" id="ARBA00041979"/>
    </source>
</evidence>
<evidence type="ECO:0000256" key="6">
    <source>
        <dbReference type="ARBA" id="ARBA00022763"/>
    </source>
</evidence>
<comment type="similarity">
    <text evidence="2">Belongs to the Nudix hydrolase family.</text>
</comment>
<dbReference type="Gene3D" id="3.90.79.10">
    <property type="entry name" value="Nucleoside Triphosphate Pyrophosphohydrolase"/>
    <property type="match status" value="1"/>
</dbReference>
<evidence type="ECO:0000256" key="3">
    <source>
        <dbReference type="ARBA" id="ARBA00022457"/>
    </source>
</evidence>
<dbReference type="SUPFAM" id="SSF55811">
    <property type="entry name" value="Nudix"/>
    <property type="match status" value="1"/>
</dbReference>
<dbReference type="GO" id="GO:0008413">
    <property type="term" value="F:8-oxo-7,8-dihydroguanosine triphosphate pyrophosphatase activity"/>
    <property type="evidence" value="ECO:0007669"/>
    <property type="project" value="TreeGrafter"/>
</dbReference>
<dbReference type="InterPro" id="IPR000086">
    <property type="entry name" value="NUDIX_hydrolase_dom"/>
</dbReference>
<reference evidence="19 20" key="1">
    <citation type="submission" date="2020-08" db="EMBL/GenBank/DDBJ databases">
        <title>Functional genomics of gut bacteria from endangered species of beetles.</title>
        <authorList>
            <person name="Carlos-Shanley C."/>
        </authorList>
    </citation>
    <scope>NUCLEOTIDE SEQUENCE [LARGE SCALE GENOMIC DNA]</scope>
    <source>
        <strain evidence="19 20">S00245</strain>
    </source>
</reference>
<comment type="caution">
    <text evidence="19">The sequence shown here is derived from an EMBL/GenBank/DDBJ whole genome shotgun (WGS) entry which is preliminary data.</text>
</comment>
<feature type="region of interest" description="Disordered" evidence="17">
    <location>
        <begin position="1"/>
        <end position="28"/>
    </location>
</feature>
<evidence type="ECO:0000256" key="11">
    <source>
        <dbReference type="ARBA" id="ARBA00036904"/>
    </source>
</evidence>
<name>A0A7W7KCL2_9SPHN</name>
<evidence type="ECO:0000256" key="12">
    <source>
        <dbReference type="ARBA" id="ARBA00038905"/>
    </source>
</evidence>
<dbReference type="PROSITE" id="PS51462">
    <property type="entry name" value="NUDIX"/>
    <property type="match status" value="1"/>
</dbReference>
<keyword evidence="8" id="KW-0460">Magnesium</keyword>
<evidence type="ECO:0000259" key="18">
    <source>
        <dbReference type="PROSITE" id="PS51462"/>
    </source>
</evidence>
<dbReference type="InterPro" id="IPR015797">
    <property type="entry name" value="NUDIX_hydrolase-like_dom_sf"/>
</dbReference>
<dbReference type="EC" id="3.6.1.55" evidence="12"/>
<evidence type="ECO:0000313" key="19">
    <source>
        <dbReference type="EMBL" id="MBB4859809.1"/>
    </source>
</evidence>
<dbReference type="Pfam" id="PF00293">
    <property type="entry name" value="NUDIX"/>
    <property type="match status" value="1"/>
</dbReference>
<comment type="catalytic activity">
    <reaction evidence="10">
        <text>8-oxo-dGTP + H2O = 8-oxo-dGMP + diphosphate + H(+)</text>
        <dbReference type="Rhea" id="RHEA:31575"/>
        <dbReference type="ChEBI" id="CHEBI:15377"/>
        <dbReference type="ChEBI" id="CHEBI:15378"/>
        <dbReference type="ChEBI" id="CHEBI:33019"/>
        <dbReference type="ChEBI" id="CHEBI:63224"/>
        <dbReference type="ChEBI" id="CHEBI:77896"/>
        <dbReference type="EC" id="3.6.1.55"/>
    </reaction>
</comment>
<evidence type="ECO:0000256" key="1">
    <source>
        <dbReference type="ARBA" id="ARBA00001946"/>
    </source>
</evidence>
<dbReference type="InterPro" id="IPR047127">
    <property type="entry name" value="MutT-like"/>
</dbReference>
<dbReference type="PRINTS" id="PR00502">
    <property type="entry name" value="NUDIXFAMILY"/>
</dbReference>
<evidence type="ECO:0000313" key="20">
    <source>
        <dbReference type="Proteomes" id="UP000555448"/>
    </source>
</evidence>
<evidence type="ECO:0000256" key="8">
    <source>
        <dbReference type="ARBA" id="ARBA00022842"/>
    </source>
</evidence>
<evidence type="ECO:0000256" key="5">
    <source>
        <dbReference type="ARBA" id="ARBA00022723"/>
    </source>
</evidence>
<comment type="cofactor">
    <cofactor evidence="1">
        <name>Mg(2+)</name>
        <dbReference type="ChEBI" id="CHEBI:18420"/>
    </cofactor>
</comment>
<dbReference type="GO" id="GO:0006281">
    <property type="term" value="P:DNA repair"/>
    <property type="evidence" value="ECO:0007669"/>
    <property type="project" value="UniProtKB-KW"/>
</dbReference>
<dbReference type="InterPro" id="IPR020476">
    <property type="entry name" value="Nudix_hydrolase"/>
</dbReference>
<evidence type="ECO:0000256" key="9">
    <source>
        <dbReference type="ARBA" id="ARBA00023204"/>
    </source>
</evidence>
<accession>A0A7W7KCL2</accession>
<organism evidence="19 20">
    <name type="scientific">Novosphingobium chloroacetimidivorans</name>
    <dbReference type="NCBI Taxonomy" id="1428314"/>
    <lineage>
        <taxon>Bacteria</taxon>
        <taxon>Pseudomonadati</taxon>
        <taxon>Pseudomonadota</taxon>
        <taxon>Alphaproteobacteria</taxon>
        <taxon>Sphingomonadales</taxon>
        <taxon>Sphingomonadaceae</taxon>
        <taxon>Novosphingobium</taxon>
    </lineage>
</organism>
<dbReference type="PANTHER" id="PTHR47707">
    <property type="entry name" value="8-OXO-DGTP DIPHOSPHATASE"/>
    <property type="match status" value="1"/>
</dbReference>
<evidence type="ECO:0000256" key="10">
    <source>
        <dbReference type="ARBA" id="ARBA00035861"/>
    </source>
</evidence>
<dbReference type="AlphaFoldDB" id="A0A7W7KCL2"/>
<keyword evidence="7 19" id="KW-0378">Hydrolase</keyword>
<dbReference type="GO" id="GO:0044715">
    <property type="term" value="F:8-oxo-dGDP phosphatase activity"/>
    <property type="evidence" value="ECO:0007669"/>
    <property type="project" value="TreeGrafter"/>
</dbReference>
<dbReference type="CDD" id="cd03425">
    <property type="entry name" value="NUDIX_MutT_NudA_like"/>
    <property type="match status" value="1"/>
</dbReference>
<gene>
    <name evidence="19" type="ORF">HNO88_003141</name>
</gene>
<dbReference type="Proteomes" id="UP000555448">
    <property type="component" value="Unassembled WGS sequence"/>
</dbReference>